<dbReference type="EMBL" id="JAAXOS010000006">
    <property type="protein sequence ID" value="NKY27281.1"/>
    <property type="molecule type" value="Genomic_DNA"/>
</dbReference>
<dbReference type="AlphaFoldDB" id="A0A7X6R3H8"/>
<dbReference type="Proteomes" id="UP000540698">
    <property type="component" value="Unassembled WGS sequence"/>
</dbReference>
<name>A0A7X6R3H8_9NOCA</name>
<comment type="caution">
    <text evidence="1">The sequence shown here is derived from an EMBL/GenBank/DDBJ whole genome shotgun (WGS) entry which is preliminary data.</text>
</comment>
<evidence type="ECO:0000313" key="1">
    <source>
        <dbReference type="EMBL" id="NKY27281.1"/>
    </source>
</evidence>
<accession>A0A7X6R3H8</accession>
<protein>
    <submittedName>
        <fullName evidence="1">Uncharacterized protein</fullName>
    </submittedName>
</protein>
<dbReference type="RefSeq" id="WP_157113846.1">
    <property type="nucleotide sequence ID" value="NZ_JAAXOS010000006.1"/>
</dbReference>
<reference evidence="1 2" key="1">
    <citation type="submission" date="2020-04" db="EMBL/GenBank/DDBJ databases">
        <title>MicrobeNet Type strains.</title>
        <authorList>
            <person name="Nicholson A.C."/>
        </authorList>
    </citation>
    <scope>NUCLEOTIDE SEQUENCE [LARGE SCALE GENOMIC DNA]</scope>
    <source>
        <strain evidence="1 2">DSM 44956</strain>
    </source>
</reference>
<gene>
    <name evidence="1" type="ORF">HGB38_13750</name>
</gene>
<keyword evidence="2" id="KW-1185">Reference proteome</keyword>
<proteinExistence type="predicted"/>
<sequence length="65" mass="7339">MKLRSLLHRQPADRVPLLPAVEPEDGWTARGASAFPRGVCAAAREERLERLLTPSELDLVLRHRL</sequence>
<organism evidence="1 2">
    <name type="scientific">Nocardia gamkensis</name>
    <dbReference type="NCBI Taxonomy" id="352869"/>
    <lineage>
        <taxon>Bacteria</taxon>
        <taxon>Bacillati</taxon>
        <taxon>Actinomycetota</taxon>
        <taxon>Actinomycetes</taxon>
        <taxon>Mycobacteriales</taxon>
        <taxon>Nocardiaceae</taxon>
        <taxon>Nocardia</taxon>
    </lineage>
</organism>
<evidence type="ECO:0000313" key="2">
    <source>
        <dbReference type="Proteomes" id="UP000540698"/>
    </source>
</evidence>